<dbReference type="Proteomes" id="UP000325433">
    <property type="component" value="Unassembled WGS sequence"/>
</dbReference>
<keyword evidence="1" id="KW-0732">Signal</keyword>
<evidence type="ECO:0000313" key="3">
    <source>
        <dbReference type="Proteomes" id="UP000325433"/>
    </source>
</evidence>
<evidence type="ECO:0000313" key="2">
    <source>
        <dbReference type="EMBL" id="KAE8306390.1"/>
    </source>
</evidence>
<accession>A0A5N6VGM7</accession>
<keyword evidence="3" id="KW-1185">Reference proteome</keyword>
<evidence type="ECO:0008006" key="4">
    <source>
        <dbReference type="Google" id="ProtNLM"/>
    </source>
</evidence>
<dbReference type="AlphaFoldDB" id="A0A5N6VGM7"/>
<evidence type="ECO:0000256" key="1">
    <source>
        <dbReference type="SAM" id="SignalP"/>
    </source>
</evidence>
<gene>
    <name evidence="2" type="ORF">BDV41DRAFT_569980</name>
</gene>
<feature type="signal peptide" evidence="1">
    <location>
        <begin position="1"/>
        <end position="18"/>
    </location>
</feature>
<sequence>MQFRSVIALVAFATAVTAAPCDSCDGGDSSDSGDSGKCSPNQELKCCTGLTNGLNLNILPALCLRRLLRGQWRAPELSHHPALSSSHFATASDDTRAMSSGEMMGDSVNGYVLLQLGGGSTLPASRCTHIVLGPRSGNYNIRLHR</sequence>
<organism evidence="2 3">
    <name type="scientific">Aspergillus transmontanensis</name>
    <dbReference type="NCBI Taxonomy" id="1034304"/>
    <lineage>
        <taxon>Eukaryota</taxon>
        <taxon>Fungi</taxon>
        <taxon>Dikarya</taxon>
        <taxon>Ascomycota</taxon>
        <taxon>Pezizomycotina</taxon>
        <taxon>Eurotiomycetes</taxon>
        <taxon>Eurotiomycetidae</taxon>
        <taxon>Eurotiales</taxon>
        <taxon>Aspergillaceae</taxon>
        <taxon>Aspergillus</taxon>
        <taxon>Aspergillus subgen. Circumdati</taxon>
    </lineage>
</organism>
<dbReference type="EMBL" id="ML738460">
    <property type="protein sequence ID" value="KAE8306390.1"/>
    <property type="molecule type" value="Genomic_DNA"/>
</dbReference>
<protein>
    <recommendedName>
        <fullName evidence="4">Hydrophobin</fullName>
    </recommendedName>
</protein>
<reference evidence="3" key="1">
    <citation type="submission" date="2019-04" db="EMBL/GenBank/DDBJ databases">
        <title>Friends and foes A comparative genomics studyof 23 Aspergillus species from section Flavi.</title>
        <authorList>
            <consortium name="DOE Joint Genome Institute"/>
            <person name="Kjaerbolling I."/>
            <person name="Vesth T."/>
            <person name="Frisvad J.C."/>
            <person name="Nybo J.L."/>
            <person name="Theobald S."/>
            <person name="Kildgaard S."/>
            <person name="Isbrandt T."/>
            <person name="Kuo A."/>
            <person name="Sato A."/>
            <person name="Lyhne E.K."/>
            <person name="Kogle M.E."/>
            <person name="Wiebenga A."/>
            <person name="Kun R.S."/>
            <person name="Lubbers R.J."/>
            <person name="Makela M.R."/>
            <person name="Barry K."/>
            <person name="Chovatia M."/>
            <person name="Clum A."/>
            <person name="Daum C."/>
            <person name="Haridas S."/>
            <person name="He G."/>
            <person name="LaButti K."/>
            <person name="Lipzen A."/>
            <person name="Mondo S."/>
            <person name="Riley R."/>
            <person name="Salamov A."/>
            <person name="Simmons B.A."/>
            <person name="Magnuson J.K."/>
            <person name="Henrissat B."/>
            <person name="Mortensen U.H."/>
            <person name="Larsen T.O."/>
            <person name="Devries R.P."/>
            <person name="Grigoriev I.V."/>
            <person name="Machida M."/>
            <person name="Baker S.E."/>
            <person name="Andersen M.R."/>
        </authorList>
    </citation>
    <scope>NUCLEOTIDE SEQUENCE [LARGE SCALE GENOMIC DNA]</scope>
    <source>
        <strain evidence="3">CBS 130015</strain>
    </source>
</reference>
<feature type="chain" id="PRO_5024812850" description="Hydrophobin" evidence="1">
    <location>
        <begin position="19"/>
        <end position="145"/>
    </location>
</feature>
<name>A0A5N6VGM7_9EURO</name>
<proteinExistence type="predicted"/>